<dbReference type="EMBL" id="BGZK01000628">
    <property type="protein sequence ID" value="GBP53554.1"/>
    <property type="molecule type" value="Genomic_DNA"/>
</dbReference>
<accession>A0A4C1WU37</accession>
<sequence length="126" mass="14037">MLKHGPAMLRLGESNFLERIYRLVIKLRNLGPLSAAAVPIYIMGHVEDRWLFPLSTDILARRTGGGGENEGGRIEEGSVKEKSFGEGPIYKREVGRRRVLTNMFSAIPNLWLHKMAPRGNELPVGG</sequence>
<keyword evidence="2" id="KW-1185">Reference proteome</keyword>
<dbReference type="AlphaFoldDB" id="A0A4C1WU37"/>
<protein>
    <submittedName>
        <fullName evidence="1">Uncharacterized protein</fullName>
    </submittedName>
</protein>
<gene>
    <name evidence="1" type="ORF">EVAR_41962_1</name>
</gene>
<evidence type="ECO:0000313" key="2">
    <source>
        <dbReference type="Proteomes" id="UP000299102"/>
    </source>
</evidence>
<proteinExistence type="predicted"/>
<evidence type="ECO:0000313" key="1">
    <source>
        <dbReference type="EMBL" id="GBP53554.1"/>
    </source>
</evidence>
<dbReference type="Proteomes" id="UP000299102">
    <property type="component" value="Unassembled WGS sequence"/>
</dbReference>
<organism evidence="1 2">
    <name type="scientific">Eumeta variegata</name>
    <name type="common">Bagworm moth</name>
    <name type="synonym">Eumeta japonica</name>
    <dbReference type="NCBI Taxonomy" id="151549"/>
    <lineage>
        <taxon>Eukaryota</taxon>
        <taxon>Metazoa</taxon>
        <taxon>Ecdysozoa</taxon>
        <taxon>Arthropoda</taxon>
        <taxon>Hexapoda</taxon>
        <taxon>Insecta</taxon>
        <taxon>Pterygota</taxon>
        <taxon>Neoptera</taxon>
        <taxon>Endopterygota</taxon>
        <taxon>Lepidoptera</taxon>
        <taxon>Glossata</taxon>
        <taxon>Ditrysia</taxon>
        <taxon>Tineoidea</taxon>
        <taxon>Psychidae</taxon>
        <taxon>Oiketicinae</taxon>
        <taxon>Eumeta</taxon>
    </lineage>
</organism>
<comment type="caution">
    <text evidence="1">The sequence shown here is derived from an EMBL/GenBank/DDBJ whole genome shotgun (WGS) entry which is preliminary data.</text>
</comment>
<name>A0A4C1WU37_EUMVA</name>
<reference evidence="1 2" key="1">
    <citation type="journal article" date="2019" name="Commun. Biol.">
        <title>The bagworm genome reveals a unique fibroin gene that provides high tensile strength.</title>
        <authorList>
            <person name="Kono N."/>
            <person name="Nakamura H."/>
            <person name="Ohtoshi R."/>
            <person name="Tomita M."/>
            <person name="Numata K."/>
            <person name="Arakawa K."/>
        </authorList>
    </citation>
    <scope>NUCLEOTIDE SEQUENCE [LARGE SCALE GENOMIC DNA]</scope>
</reference>